<evidence type="ECO:0008006" key="3">
    <source>
        <dbReference type="Google" id="ProtNLM"/>
    </source>
</evidence>
<keyword evidence="2" id="KW-1185">Reference proteome</keyword>
<accession>S3NPJ4</accession>
<dbReference type="RefSeq" id="WP_016654621.1">
    <property type="nucleotide sequence ID" value="NZ_KE340348.1"/>
</dbReference>
<organism evidence="1 2">
    <name type="scientific">Acinetobacter rudis CIP 110305</name>
    <dbReference type="NCBI Taxonomy" id="421052"/>
    <lineage>
        <taxon>Bacteria</taxon>
        <taxon>Pseudomonadati</taxon>
        <taxon>Pseudomonadota</taxon>
        <taxon>Gammaproteobacteria</taxon>
        <taxon>Moraxellales</taxon>
        <taxon>Moraxellaceae</taxon>
        <taxon>Acinetobacter</taxon>
    </lineage>
</organism>
<name>S3NPJ4_9GAMM</name>
<dbReference type="HOGENOM" id="CLU_157733_0_0_6"/>
<dbReference type="eggNOG" id="ENOG5031RCE">
    <property type="taxonomic scope" value="Bacteria"/>
</dbReference>
<dbReference type="OrthoDB" id="6692495at2"/>
<dbReference type="EMBL" id="ATGI01000002">
    <property type="protein sequence ID" value="EPF81537.1"/>
    <property type="molecule type" value="Genomic_DNA"/>
</dbReference>
<reference evidence="1 2" key="1">
    <citation type="submission" date="2013-06" db="EMBL/GenBank/DDBJ databases">
        <title>The Genome Sequence of Acinetobacter rudis CIP 110305.</title>
        <authorList>
            <consortium name="The Broad Institute Genome Sequencing Platform"/>
            <consortium name="The Broad Institute Genome Sequencing Center for Infectious Disease"/>
            <person name="Cerqueira G."/>
            <person name="Feldgarden M."/>
            <person name="Courvalin P."/>
            <person name="Perichon B."/>
            <person name="Grillot-Courvalin C."/>
            <person name="Clermont D."/>
            <person name="Rocha E."/>
            <person name="Yoon E.-J."/>
            <person name="Nemec A."/>
            <person name="Young S.K."/>
            <person name="Zeng Q."/>
            <person name="Gargeya S."/>
            <person name="Fitzgerald M."/>
            <person name="Abouelleil A."/>
            <person name="Alvarado L."/>
            <person name="Berlin A.M."/>
            <person name="Chapman S.B."/>
            <person name="Dewar J."/>
            <person name="Goldberg J."/>
            <person name="Griggs A."/>
            <person name="Gujja S."/>
            <person name="Hansen M."/>
            <person name="Howarth C."/>
            <person name="Imamovic A."/>
            <person name="Larimer J."/>
            <person name="McCowan C."/>
            <person name="Murphy C."/>
            <person name="Pearson M."/>
            <person name="Priest M."/>
            <person name="Roberts A."/>
            <person name="Saif S."/>
            <person name="Shea T."/>
            <person name="Sykes S."/>
            <person name="Wortman J."/>
            <person name="Nusbaum C."/>
            <person name="Birren B."/>
        </authorList>
    </citation>
    <scope>NUCLEOTIDE SEQUENCE [LARGE SCALE GENOMIC DNA]</scope>
    <source>
        <strain evidence="1 2">CIP 110305</strain>
    </source>
</reference>
<evidence type="ECO:0000313" key="2">
    <source>
        <dbReference type="Proteomes" id="UP000014568"/>
    </source>
</evidence>
<proteinExistence type="predicted"/>
<dbReference type="AlphaFoldDB" id="S3NPJ4"/>
<comment type="caution">
    <text evidence="1">The sequence shown here is derived from an EMBL/GenBank/DDBJ whole genome shotgun (WGS) entry which is preliminary data.</text>
</comment>
<gene>
    <name evidence="1" type="ORF">F945_00171</name>
</gene>
<dbReference type="Proteomes" id="UP000014568">
    <property type="component" value="Unassembled WGS sequence"/>
</dbReference>
<protein>
    <recommendedName>
        <fullName evidence="3">Lipoprotein</fullName>
    </recommendedName>
</protein>
<sequence length="132" mass="15112">MKIVYLCLISGLLVACQPTPINQVSQQQGYVCKSLIEGFLKTQSLGQYELRSIHPDLDQTAAERTYTYRTASDITMRVNTPTQPWLTFQCNQQNNQYTVQLIEAHSKERFPLLSLNLPEQKLMHSMTAFKAD</sequence>
<dbReference type="PROSITE" id="PS51257">
    <property type="entry name" value="PROKAR_LIPOPROTEIN"/>
    <property type="match status" value="1"/>
</dbReference>
<dbReference type="PATRIC" id="fig|421052.3.peg.171"/>
<evidence type="ECO:0000313" key="1">
    <source>
        <dbReference type="EMBL" id="EPF81537.1"/>
    </source>
</evidence>